<evidence type="ECO:0000313" key="2">
    <source>
        <dbReference type="EMBL" id="KRR17807.1"/>
    </source>
</evidence>
<name>A0A0R3MI98_9BRAD</name>
<protein>
    <submittedName>
        <fullName evidence="2">Uncharacterized protein</fullName>
    </submittedName>
</protein>
<dbReference type="OrthoDB" id="8128823at2"/>
<dbReference type="Proteomes" id="UP000051660">
    <property type="component" value="Unassembled WGS sequence"/>
</dbReference>
<gene>
    <name evidence="2" type="ORF">CQ14_37580</name>
</gene>
<comment type="caution">
    <text evidence="2">The sequence shown here is derived from an EMBL/GenBank/DDBJ whole genome shotgun (WGS) entry which is preliminary data.</text>
</comment>
<proteinExistence type="predicted"/>
<reference evidence="2 3" key="1">
    <citation type="submission" date="2014-03" db="EMBL/GenBank/DDBJ databases">
        <title>Bradyrhizobium valentinum sp. nov., isolated from effective nodules of Lupinus mariae-josephae, a lupine endemic of basic-lime soils in Eastern Spain.</title>
        <authorList>
            <person name="Duran D."/>
            <person name="Rey L."/>
            <person name="Navarro A."/>
            <person name="Busquets A."/>
            <person name="Imperial J."/>
            <person name="Ruiz-Argueso T."/>
        </authorList>
    </citation>
    <scope>NUCLEOTIDE SEQUENCE [LARGE SCALE GENOMIC DNA]</scope>
    <source>
        <strain evidence="2 3">CCBAU 23086</strain>
    </source>
</reference>
<feature type="compositionally biased region" description="Basic and acidic residues" evidence="1">
    <location>
        <begin position="1"/>
        <end position="11"/>
    </location>
</feature>
<sequence>MQQEQRDKVYRFDQSPTAQAERLRKEARGGTPAGIKRDQLLRGALQFENEARVKRWLASQDLKPPT</sequence>
<feature type="region of interest" description="Disordered" evidence="1">
    <location>
        <begin position="1"/>
        <end position="34"/>
    </location>
</feature>
<dbReference type="RefSeq" id="WP_057861830.1">
    <property type="nucleotide sequence ID" value="NZ_LLYB01000113.1"/>
</dbReference>
<evidence type="ECO:0000256" key="1">
    <source>
        <dbReference type="SAM" id="MobiDB-lite"/>
    </source>
</evidence>
<dbReference type="AlphaFoldDB" id="A0A0R3MI98"/>
<accession>A0A0R3MI98</accession>
<evidence type="ECO:0000313" key="3">
    <source>
        <dbReference type="Proteomes" id="UP000051660"/>
    </source>
</evidence>
<dbReference type="EMBL" id="LLYB01000113">
    <property type="protein sequence ID" value="KRR17807.1"/>
    <property type="molecule type" value="Genomic_DNA"/>
</dbReference>
<organism evidence="2 3">
    <name type="scientific">Bradyrhizobium lablabi</name>
    <dbReference type="NCBI Taxonomy" id="722472"/>
    <lineage>
        <taxon>Bacteria</taxon>
        <taxon>Pseudomonadati</taxon>
        <taxon>Pseudomonadota</taxon>
        <taxon>Alphaproteobacteria</taxon>
        <taxon>Hyphomicrobiales</taxon>
        <taxon>Nitrobacteraceae</taxon>
        <taxon>Bradyrhizobium</taxon>
    </lineage>
</organism>